<dbReference type="GO" id="GO:0000976">
    <property type="term" value="F:transcription cis-regulatory region binding"/>
    <property type="evidence" value="ECO:0007669"/>
    <property type="project" value="TreeGrafter"/>
</dbReference>
<dbReference type="Gene3D" id="1.10.10.10">
    <property type="entry name" value="Winged helix-like DNA-binding domain superfamily/Winged helix DNA-binding domain"/>
    <property type="match status" value="1"/>
</dbReference>
<dbReference type="InterPro" id="IPR036388">
    <property type="entry name" value="WH-like_DNA-bd_sf"/>
</dbReference>
<dbReference type="GO" id="GO:0003700">
    <property type="term" value="F:DNA-binding transcription factor activity"/>
    <property type="evidence" value="ECO:0007669"/>
    <property type="project" value="InterPro"/>
</dbReference>
<dbReference type="GO" id="GO:0008270">
    <property type="term" value="F:zinc ion binding"/>
    <property type="evidence" value="ECO:0007669"/>
    <property type="project" value="TreeGrafter"/>
</dbReference>
<accession>A0A5C1HVI2</accession>
<dbReference type="PANTHER" id="PTHR33202:SF22">
    <property type="entry name" value="HYDROGEN PEROXIDE SENSITIVE REPRESSOR"/>
    <property type="match status" value="1"/>
</dbReference>
<keyword evidence="1" id="KW-0479">Metal-binding</keyword>
<reference evidence="3" key="1">
    <citation type="submission" date="2019-08" db="EMBL/GenBank/DDBJ databases">
        <title>Comparative genome analysis confer to the adaptation heavy metal polluted environment.</title>
        <authorList>
            <person name="Li Y."/>
        </authorList>
    </citation>
    <scope>NUCLEOTIDE SEQUENCE [LARGE SCALE GENOMIC DNA]</scope>
    <source>
        <strain evidence="3">P1</strain>
    </source>
</reference>
<keyword evidence="2" id="KW-0408">Iron</keyword>
<feature type="binding site" evidence="1">
    <location>
        <position position="99"/>
    </location>
    <ligand>
        <name>Zn(2+)</name>
        <dbReference type="ChEBI" id="CHEBI:29105"/>
    </ligand>
</feature>
<dbReference type="GO" id="GO:0045892">
    <property type="term" value="P:negative regulation of DNA-templated transcription"/>
    <property type="evidence" value="ECO:0007669"/>
    <property type="project" value="TreeGrafter"/>
</dbReference>
<dbReference type="InterPro" id="IPR036390">
    <property type="entry name" value="WH_DNA-bd_sf"/>
</dbReference>
<dbReference type="KEGG" id="mrub:DEO27_003240"/>
<dbReference type="PANTHER" id="PTHR33202">
    <property type="entry name" value="ZINC UPTAKE REGULATION PROTEIN"/>
    <property type="match status" value="1"/>
</dbReference>
<keyword evidence="4" id="KW-1185">Reference proteome</keyword>
<keyword evidence="1" id="KW-0862">Zinc</keyword>
<evidence type="ECO:0000313" key="3">
    <source>
        <dbReference type="EMBL" id="QEM09071.1"/>
    </source>
</evidence>
<dbReference type="Pfam" id="PF01475">
    <property type="entry name" value="FUR"/>
    <property type="match status" value="1"/>
</dbReference>
<gene>
    <name evidence="3" type="ORF">DEO27_003240</name>
</gene>
<feature type="binding site" evidence="1">
    <location>
        <position position="96"/>
    </location>
    <ligand>
        <name>Zn(2+)</name>
        <dbReference type="ChEBI" id="CHEBI:29105"/>
    </ligand>
</feature>
<dbReference type="EMBL" id="CP043450">
    <property type="protein sequence ID" value="QEM09071.1"/>
    <property type="molecule type" value="Genomic_DNA"/>
</dbReference>
<dbReference type="GO" id="GO:1900376">
    <property type="term" value="P:regulation of secondary metabolite biosynthetic process"/>
    <property type="evidence" value="ECO:0007669"/>
    <property type="project" value="TreeGrafter"/>
</dbReference>
<feature type="binding site" evidence="2">
    <location>
        <position position="89"/>
    </location>
    <ligand>
        <name>Fe cation</name>
        <dbReference type="ChEBI" id="CHEBI:24875"/>
    </ligand>
</feature>
<dbReference type="AlphaFoldDB" id="A0A5C1HVI2"/>
<organism evidence="3 4">
    <name type="scientific">Mucilaginibacter rubeus</name>
    <dbReference type="NCBI Taxonomy" id="2027860"/>
    <lineage>
        <taxon>Bacteria</taxon>
        <taxon>Pseudomonadati</taxon>
        <taxon>Bacteroidota</taxon>
        <taxon>Sphingobacteriia</taxon>
        <taxon>Sphingobacteriales</taxon>
        <taxon>Sphingobacteriaceae</taxon>
        <taxon>Mucilaginibacter</taxon>
    </lineage>
</organism>
<dbReference type="InterPro" id="IPR002481">
    <property type="entry name" value="FUR"/>
</dbReference>
<protein>
    <submittedName>
        <fullName evidence="3">Transcriptional repressor</fullName>
    </submittedName>
</protein>
<proteinExistence type="predicted"/>
<dbReference type="RefSeq" id="WP_112569679.1">
    <property type="nucleotide sequence ID" value="NZ_CP043450.1"/>
</dbReference>
<dbReference type="Proteomes" id="UP000251402">
    <property type="component" value="Chromosome"/>
</dbReference>
<feature type="binding site" evidence="1">
    <location>
        <position position="132"/>
    </location>
    <ligand>
        <name>Zn(2+)</name>
        <dbReference type="ChEBI" id="CHEBI:29105"/>
    </ligand>
</feature>
<evidence type="ECO:0000256" key="1">
    <source>
        <dbReference type="PIRSR" id="PIRSR602481-1"/>
    </source>
</evidence>
<name>A0A5C1HVI2_9SPHI</name>
<feature type="binding site" evidence="2">
    <location>
        <position position="87"/>
    </location>
    <ligand>
        <name>Fe cation</name>
        <dbReference type="ChEBI" id="CHEBI:24875"/>
    </ligand>
</feature>
<dbReference type="OrthoDB" id="594893at2"/>
<comment type="cofactor">
    <cofactor evidence="1">
        <name>Zn(2+)</name>
        <dbReference type="ChEBI" id="CHEBI:29105"/>
    </cofactor>
    <text evidence="1">Binds 1 zinc ion per subunit.</text>
</comment>
<sequence>MKELEKQLQEKQIKPTAMRLVVLDYLLKQTSAVSLTDMEVSLKKTDRVTLYRTVKTFEEHGLVHRVEDGTGVTKFALCQPDCTANGHHDLHIHFYCINCKETHCLPRTHIPEIMLPDGYDRQEINLLVKGLCAACKK</sequence>
<dbReference type="SUPFAM" id="SSF46785">
    <property type="entry name" value="Winged helix' DNA-binding domain"/>
    <property type="match status" value="1"/>
</dbReference>
<comment type="cofactor">
    <cofactor evidence="2">
        <name>Mn(2+)</name>
        <dbReference type="ChEBI" id="CHEBI:29035"/>
    </cofactor>
    <cofactor evidence="2">
        <name>Fe(2+)</name>
        <dbReference type="ChEBI" id="CHEBI:29033"/>
    </cofactor>
    <text evidence="2">Binds 1 Mn(2+) or Fe(2+) ion per subunit.</text>
</comment>
<evidence type="ECO:0000256" key="2">
    <source>
        <dbReference type="PIRSR" id="PIRSR602481-2"/>
    </source>
</evidence>
<feature type="binding site" evidence="1">
    <location>
        <position position="135"/>
    </location>
    <ligand>
        <name>Zn(2+)</name>
        <dbReference type="ChEBI" id="CHEBI:29105"/>
    </ligand>
</feature>
<evidence type="ECO:0000313" key="4">
    <source>
        <dbReference type="Proteomes" id="UP000251402"/>
    </source>
</evidence>